<name>A0A2V4EMT9_9GAMM</name>
<keyword evidence="3" id="KW-0804">Transcription</keyword>
<reference evidence="6 7" key="1">
    <citation type="submission" date="2018-05" db="EMBL/GenBank/DDBJ databases">
        <title>Reference genomes for bee gut microbiota database.</title>
        <authorList>
            <person name="Ellegaard K.M."/>
        </authorList>
    </citation>
    <scope>NUCLEOTIDE SEQUENCE [LARGE SCALE GENOMIC DNA]</scope>
    <source>
        <strain evidence="6 7">ESL0177</strain>
    </source>
</reference>
<organism evidence="6 7">
    <name type="scientific">Gilliamella apicola</name>
    <dbReference type="NCBI Taxonomy" id="1196095"/>
    <lineage>
        <taxon>Bacteria</taxon>
        <taxon>Pseudomonadati</taxon>
        <taxon>Pseudomonadota</taxon>
        <taxon>Gammaproteobacteria</taxon>
        <taxon>Orbales</taxon>
        <taxon>Orbaceae</taxon>
        <taxon>Gilliamella</taxon>
    </lineage>
</organism>
<evidence type="ECO:0000259" key="5">
    <source>
        <dbReference type="PROSITE" id="PS51464"/>
    </source>
</evidence>
<dbReference type="GO" id="GO:1901135">
    <property type="term" value="P:carbohydrate derivative metabolic process"/>
    <property type="evidence" value="ECO:0007669"/>
    <property type="project" value="InterPro"/>
</dbReference>
<proteinExistence type="predicted"/>
<dbReference type="CDD" id="cd05013">
    <property type="entry name" value="SIS_RpiR"/>
    <property type="match status" value="1"/>
</dbReference>
<sequence>MIPIMRLNFKIQITMNNDDELKKIAKLKLLINTLNRTEIVIINWLFIPKNLVENTSIKEIADTLNVSKSLIVKIAKKLGCSGFKELKKLLLNYFQTNDYQQLNITEENPFNNIIKNVEFSLITSIKETISLINEKKISEVVKLILEKEKILLFGVGGSYPICLDFNHKLLRLGIYSETYNDFHLMSLASTHLNSNSLIIVISTSGNSLELISSIEIAKKNKSTIIGITSNINSKLQKLSDLILYSPVFKDPLQGHNGLARICQLFILDIIYLMLVQNNPSLLLRNLNHTIESNSATHKQYMNKKNL</sequence>
<evidence type="ECO:0000256" key="3">
    <source>
        <dbReference type="ARBA" id="ARBA00023163"/>
    </source>
</evidence>
<dbReference type="GO" id="GO:0097367">
    <property type="term" value="F:carbohydrate derivative binding"/>
    <property type="evidence" value="ECO:0007669"/>
    <property type="project" value="InterPro"/>
</dbReference>
<keyword evidence="1" id="KW-0805">Transcription regulation</keyword>
<dbReference type="SUPFAM" id="SSF46689">
    <property type="entry name" value="Homeodomain-like"/>
    <property type="match status" value="1"/>
</dbReference>
<dbReference type="InterPro" id="IPR046348">
    <property type="entry name" value="SIS_dom_sf"/>
</dbReference>
<evidence type="ECO:0000313" key="7">
    <source>
        <dbReference type="Proteomes" id="UP000247483"/>
    </source>
</evidence>
<evidence type="ECO:0000313" key="6">
    <source>
        <dbReference type="EMBL" id="PXZ05858.1"/>
    </source>
</evidence>
<dbReference type="PROSITE" id="PS51464">
    <property type="entry name" value="SIS"/>
    <property type="match status" value="1"/>
</dbReference>
<evidence type="ECO:0000259" key="4">
    <source>
        <dbReference type="PROSITE" id="PS51071"/>
    </source>
</evidence>
<dbReference type="Gene3D" id="3.40.50.10490">
    <property type="entry name" value="Glucose-6-phosphate isomerase like protein, domain 1"/>
    <property type="match status" value="1"/>
</dbReference>
<dbReference type="SUPFAM" id="SSF53697">
    <property type="entry name" value="SIS domain"/>
    <property type="match status" value="1"/>
</dbReference>
<dbReference type="Proteomes" id="UP000247483">
    <property type="component" value="Unassembled WGS sequence"/>
</dbReference>
<dbReference type="GO" id="GO:0003677">
    <property type="term" value="F:DNA binding"/>
    <property type="evidence" value="ECO:0007669"/>
    <property type="project" value="UniProtKB-KW"/>
</dbReference>
<dbReference type="AlphaFoldDB" id="A0A2V4EMT9"/>
<evidence type="ECO:0000256" key="2">
    <source>
        <dbReference type="ARBA" id="ARBA00023125"/>
    </source>
</evidence>
<dbReference type="InterPro" id="IPR036388">
    <property type="entry name" value="WH-like_DNA-bd_sf"/>
</dbReference>
<dbReference type="PANTHER" id="PTHR30514:SF21">
    <property type="entry name" value="RPIR-FAMILY TRANSCRIPTIONAL REGULATOR"/>
    <property type="match status" value="1"/>
</dbReference>
<keyword evidence="2" id="KW-0238">DNA-binding</keyword>
<protein>
    <recommendedName>
        <fullName evidence="8">MurR/RpiR family transcriptional regulator</fullName>
    </recommendedName>
</protein>
<evidence type="ECO:0008006" key="8">
    <source>
        <dbReference type="Google" id="ProtNLM"/>
    </source>
</evidence>
<dbReference type="InterPro" id="IPR000281">
    <property type="entry name" value="HTH_RpiR"/>
</dbReference>
<dbReference type="Gene3D" id="1.10.10.10">
    <property type="entry name" value="Winged helix-like DNA-binding domain superfamily/Winged helix DNA-binding domain"/>
    <property type="match status" value="1"/>
</dbReference>
<evidence type="ECO:0000256" key="1">
    <source>
        <dbReference type="ARBA" id="ARBA00023015"/>
    </source>
</evidence>
<dbReference type="InterPro" id="IPR009057">
    <property type="entry name" value="Homeodomain-like_sf"/>
</dbReference>
<gene>
    <name evidence="6" type="ORF">DKK79_04120</name>
</gene>
<dbReference type="PROSITE" id="PS51071">
    <property type="entry name" value="HTH_RPIR"/>
    <property type="match status" value="1"/>
</dbReference>
<dbReference type="InterPro" id="IPR001347">
    <property type="entry name" value="SIS_dom"/>
</dbReference>
<dbReference type="InterPro" id="IPR047640">
    <property type="entry name" value="RpiR-like"/>
</dbReference>
<accession>A0A2V4EMT9</accession>
<dbReference type="PANTHER" id="PTHR30514">
    <property type="entry name" value="GLUCOKINASE"/>
    <property type="match status" value="1"/>
</dbReference>
<dbReference type="EMBL" id="QGLP01000004">
    <property type="protein sequence ID" value="PXZ05858.1"/>
    <property type="molecule type" value="Genomic_DNA"/>
</dbReference>
<dbReference type="Pfam" id="PF01418">
    <property type="entry name" value="HTH_6"/>
    <property type="match status" value="1"/>
</dbReference>
<dbReference type="InterPro" id="IPR035472">
    <property type="entry name" value="RpiR-like_SIS"/>
</dbReference>
<feature type="domain" description="HTH rpiR-type" evidence="4">
    <location>
        <begin position="21"/>
        <end position="97"/>
    </location>
</feature>
<dbReference type="Pfam" id="PF01380">
    <property type="entry name" value="SIS"/>
    <property type="match status" value="1"/>
</dbReference>
<comment type="caution">
    <text evidence="6">The sequence shown here is derived from an EMBL/GenBank/DDBJ whole genome shotgun (WGS) entry which is preliminary data.</text>
</comment>
<feature type="domain" description="SIS" evidence="5">
    <location>
        <begin position="140"/>
        <end position="280"/>
    </location>
</feature>
<dbReference type="GO" id="GO:0003700">
    <property type="term" value="F:DNA-binding transcription factor activity"/>
    <property type="evidence" value="ECO:0007669"/>
    <property type="project" value="InterPro"/>
</dbReference>